<accession>A0A286U640</accession>
<dbReference type="GO" id="GO:0004585">
    <property type="term" value="F:ornithine carbamoyltransferase activity"/>
    <property type="evidence" value="ECO:0007669"/>
    <property type="project" value="UniProtKB-EC"/>
</dbReference>
<dbReference type="AlphaFoldDB" id="A0A286U640"/>
<dbReference type="InterPro" id="IPR036901">
    <property type="entry name" value="Asp/Orn_carbamoylTrfase_sf"/>
</dbReference>
<name>A0A286U640_9AGAM</name>
<dbReference type="PRINTS" id="PR00100">
    <property type="entry name" value="AOTCASE"/>
</dbReference>
<dbReference type="NCBIfam" id="TIGR00658">
    <property type="entry name" value="orni_carb_tr"/>
    <property type="match status" value="1"/>
</dbReference>
<dbReference type="Gene3D" id="3.40.50.1370">
    <property type="entry name" value="Aspartate/ornithine carbamoyltransferase"/>
    <property type="match status" value="2"/>
</dbReference>
<sequence>MAAPVMEKLAYRNLMTLADLTPSQILYITRVARQLKARSEQILTPRHFAEREKNWEIKSEIRRAHPQQTLRNMSIGLLFSKRSTRTRLAAETAAKLLGGQAIFLGKDDIQLGVNESARDTAMVLSRMVQGIFARVGDHSEIEEIAKYSKVPVINALSSLWHPTQVLADLATLENIREFWVDPKALKIDDRAKKALRPLTIAYIGDSANVLHDMLVTYPRLGHTLQVASPDNAKYRAPTPVWDRVVELGCDKSIKWTADPREAVCGADVVVTDTWISMGQEAEYEERVNAFKGYQVTEKLCAEGKANPNWKFLHCLPRKQHEVDDEVFYGPRSFVWPEAENRKWTIMAIFHLMIGGARTNPFETPSDALATMENF</sequence>
<dbReference type="EMBL" id="NBII01000011">
    <property type="protein sequence ID" value="PAV15061.1"/>
    <property type="molecule type" value="Genomic_DNA"/>
</dbReference>
<evidence type="ECO:0000256" key="1">
    <source>
        <dbReference type="ARBA" id="ARBA00007805"/>
    </source>
</evidence>
<dbReference type="GO" id="GO:0042450">
    <property type="term" value="P:L-arginine biosynthetic process via ornithine"/>
    <property type="evidence" value="ECO:0007669"/>
    <property type="project" value="TreeGrafter"/>
</dbReference>
<evidence type="ECO:0000259" key="5">
    <source>
        <dbReference type="Pfam" id="PF00185"/>
    </source>
</evidence>
<protein>
    <recommendedName>
        <fullName evidence="2">ornithine carbamoyltransferase</fullName>
        <ecNumber evidence="2">2.1.3.3</ecNumber>
    </recommendedName>
</protein>
<dbReference type="Pfam" id="PF02729">
    <property type="entry name" value="OTCace_N"/>
    <property type="match status" value="1"/>
</dbReference>
<dbReference type="InterPro" id="IPR006131">
    <property type="entry name" value="Asp_carbamoyltransf_Asp/Orn-bd"/>
</dbReference>
<evidence type="ECO:0000313" key="8">
    <source>
        <dbReference type="Proteomes" id="UP000217199"/>
    </source>
</evidence>
<dbReference type="GO" id="GO:0019240">
    <property type="term" value="P:citrulline biosynthetic process"/>
    <property type="evidence" value="ECO:0007669"/>
    <property type="project" value="TreeGrafter"/>
</dbReference>
<comment type="similarity">
    <text evidence="1">Belongs to the aspartate/ornithine carbamoyltransferase superfamily. OTCase family.</text>
</comment>
<dbReference type="PROSITE" id="PS00097">
    <property type="entry name" value="CARBAMOYLTRANSFERASE"/>
    <property type="match status" value="1"/>
</dbReference>
<dbReference type="PANTHER" id="PTHR45753">
    <property type="entry name" value="ORNITHINE CARBAMOYLTRANSFERASE, MITOCHONDRIAL"/>
    <property type="match status" value="1"/>
</dbReference>
<dbReference type="PANTHER" id="PTHR45753:SF3">
    <property type="entry name" value="ORNITHINE TRANSCARBAMYLASE, MITOCHONDRIAL"/>
    <property type="match status" value="1"/>
</dbReference>
<feature type="domain" description="Aspartate/ornithine carbamoyltransferase Asp/Orn-binding" evidence="5">
    <location>
        <begin position="198"/>
        <end position="351"/>
    </location>
</feature>
<dbReference type="STRING" id="2282107.A0A286U640"/>
<dbReference type="EC" id="2.1.3.3" evidence="2"/>
<proteinExistence type="inferred from homology"/>
<dbReference type="InParanoid" id="A0A286U640"/>
<dbReference type="OrthoDB" id="10252326at2759"/>
<evidence type="ECO:0000256" key="2">
    <source>
        <dbReference type="ARBA" id="ARBA00013007"/>
    </source>
</evidence>
<feature type="domain" description="Aspartate/ornithine carbamoyltransferase carbamoyl-P binding" evidence="6">
    <location>
        <begin position="12"/>
        <end position="173"/>
    </location>
</feature>
<dbReference type="InterPro" id="IPR006130">
    <property type="entry name" value="Asp/Orn_carbamoylTrfase"/>
</dbReference>
<evidence type="ECO:0000313" key="7">
    <source>
        <dbReference type="EMBL" id="PAV15061.1"/>
    </source>
</evidence>
<dbReference type="FunCoup" id="A0A286U640">
    <property type="interactions" value="272"/>
</dbReference>
<reference evidence="7 8" key="1">
    <citation type="journal article" date="2017" name="Mol. Ecol.">
        <title>Comparative and population genomic landscape of Phellinus noxius: A hypervariable fungus causing root rot in trees.</title>
        <authorList>
            <person name="Chung C.L."/>
            <person name="Lee T.J."/>
            <person name="Akiba M."/>
            <person name="Lee H.H."/>
            <person name="Kuo T.H."/>
            <person name="Liu D."/>
            <person name="Ke H.M."/>
            <person name="Yokoi T."/>
            <person name="Roa M.B."/>
            <person name="Lu M.J."/>
            <person name="Chang Y.Y."/>
            <person name="Ann P.J."/>
            <person name="Tsai J.N."/>
            <person name="Chen C.Y."/>
            <person name="Tzean S.S."/>
            <person name="Ota Y."/>
            <person name="Hattori T."/>
            <person name="Sahashi N."/>
            <person name="Liou R.F."/>
            <person name="Kikuchi T."/>
            <person name="Tsai I.J."/>
        </authorList>
    </citation>
    <scope>NUCLEOTIDE SEQUENCE [LARGE SCALE GENOMIC DNA]</scope>
    <source>
        <strain evidence="7 8">FFPRI411160</strain>
    </source>
</reference>
<dbReference type="GO" id="GO:0016597">
    <property type="term" value="F:amino acid binding"/>
    <property type="evidence" value="ECO:0007669"/>
    <property type="project" value="InterPro"/>
</dbReference>
<keyword evidence="8" id="KW-1185">Reference proteome</keyword>
<dbReference type="Pfam" id="PF00185">
    <property type="entry name" value="OTCace"/>
    <property type="match status" value="1"/>
</dbReference>
<evidence type="ECO:0000256" key="4">
    <source>
        <dbReference type="RuleBase" id="RU003634"/>
    </source>
</evidence>
<keyword evidence="3 4" id="KW-0808">Transferase</keyword>
<dbReference type="GO" id="GO:0005739">
    <property type="term" value="C:mitochondrion"/>
    <property type="evidence" value="ECO:0007669"/>
    <property type="project" value="TreeGrafter"/>
</dbReference>
<dbReference type="InterPro" id="IPR002292">
    <property type="entry name" value="Orn/put_carbamltrans"/>
</dbReference>
<evidence type="ECO:0000259" key="6">
    <source>
        <dbReference type="Pfam" id="PF02729"/>
    </source>
</evidence>
<dbReference type="Proteomes" id="UP000217199">
    <property type="component" value="Unassembled WGS sequence"/>
</dbReference>
<comment type="caution">
    <text evidence="7">The sequence shown here is derived from an EMBL/GenBank/DDBJ whole genome shotgun (WGS) entry which is preliminary data.</text>
</comment>
<organism evidence="7 8">
    <name type="scientific">Pyrrhoderma noxium</name>
    <dbReference type="NCBI Taxonomy" id="2282107"/>
    <lineage>
        <taxon>Eukaryota</taxon>
        <taxon>Fungi</taxon>
        <taxon>Dikarya</taxon>
        <taxon>Basidiomycota</taxon>
        <taxon>Agaricomycotina</taxon>
        <taxon>Agaricomycetes</taxon>
        <taxon>Hymenochaetales</taxon>
        <taxon>Hymenochaetaceae</taxon>
        <taxon>Pyrrhoderma</taxon>
    </lineage>
</organism>
<dbReference type="InterPro" id="IPR006132">
    <property type="entry name" value="Asp/Orn_carbamoyltranf_P-bd"/>
</dbReference>
<dbReference type="SUPFAM" id="SSF53671">
    <property type="entry name" value="Aspartate/ornithine carbamoyltransferase"/>
    <property type="match status" value="1"/>
</dbReference>
<gene>
    <name evidence="7" type="ORF">PNOK_0961400</name>
</gene>
<evidence type="ECO:0000256" key="3">
    <source>
        <dbReference type="ARBA" id="ARBA00022679"/>
    </source>
</evidence>
<dbReference type="PRINTS" id="PR00102">
    <property type="entry name" value="OTCASE"/>
</dbReference>